<dbReference type="AlphaFoldDB" id="A0A517ZKC8"/>
<dbReference type="RefSeq" id="WP_145374902.1">
    <property type="nucleotide sequence ID" value="NZ_CP036276.1"/>
</dbReference>
<dbReference type="KEGG" id="sdyn:Mal52_13740"/>
<sequence>MEALILLGICCGIIGGIAAAACCANSSVIKYRCRIGNRSYEFDIKRRPNGTFDIYSRNRPPNRRFSNSPAKAHVYSNGKVSVTAGHAPRSLDQAKAIAKHWATGYHSYLSSGVFFNGPARMRV</sequence>
<gene>
    <name evidence="1" type="ORF">Mal52_13740</name>
</gene>
<organism evidence="1 2">
    <name type="scientific">Symmachiella dynata</name>
    <dbReference type="NCBI Taxonomy" id="2527995"/>
    <lineage>
        <taxon>Bacteria</taxon>
        <taxon>Pseudomonadati</taxon>
        <taxon>Planctomycetota</taxon>
        <taxon>Planctomycetia</taxon>
        <taxon>Planctomycetales</taxon>
        <taxon>Planctomycetaceae</taxon>
        <taxon>Symmachiella</taxon>
    </lineage>
</organism>
<reference evidence="1 2" key="1">
    <citation type="submission" date="2019-02" db="EMBL/GenBank/DDBJ databases">
        <title>Deep-cultivation of Planctomycetes and their phenomic and genomic characterization uncovers novel biology.</title>
        <authorList>
            <person name="Wiegand S."/>
            <person name="Jogler M."/>
            <person name="Boedeker C."/>
            <person name="Pinto D."/>
            <person name="Vollmers J."/>
            <person name="Rivas-Marin E."/>
            <person name="Kohn T."/>
            <person name="Peeters S.H."/>
            <person name="Heuer A."/>
            <person name="Rast P."/>
            <person name="Oberbeckmann S."/>
            <person name="Bunk B."/>
            <person name="Jeske O."/>
            <person name="Meyerdierks A."/>
            <person name="Storesund J.E."/>
            <person name="Kallscheuer N."/>
            <person name="Luecker S."/>
            <person name="Lage O.M."/>
            <person name="Pohl T."/>
            <person name="Merkel B.J."/>
            <person name="Hornburger P."/>
            <person name="Mueller R.-W."/>
            <person name="Bruemmer F."/>
            <person name="Labrenz M."/>
            <person name="Spormann A.M."/>
            <person name="Op den Camp H."/>
            <person name="Overmann J."/>
            <person name="Amann R."/>
            <person name="Jetten M.S.M."/>
            <person name="Mascher T."/>
            <person name="Medema M.H."/>
            <person name="Devos D.P."/>
            <person name="Kaster A.-K."/>
            <person name="Ovreas L."/>
            <person name="Rohde M."/>
            <person name="Galperin M.Y."/>
            <person name="Jogler C."/>
        </authorList>
    </citation>
    <scope>NUCLEOTIDE SEQUENCE [LARGE SCALE GENOMIC DNA]</scope>
    <source>
        <strain evidence="1 2">Mal52</strain>
    </source>
</reference>
<keyword evidence="2" id="KW-1185">Reference proteome</keyword>
<dbReference type="Proteomes" id="UP000319383">
    <property type="component" value="Chromosome"/>
</dbReference>
<name>A0A517ZKC8_9PLAN</name>
<evidence type="ECO:0000313" key="2">
    <source>
        <dbReference type="Proteomes" id="UP000319383"/>
    </source>
</evidence>
<evidence type="ECO:0000313" key="1">
    <source>
        <dbReference type="EMBL" id="QDU42905.1"/>
    </source>
</evidence>
<proteinExistence type="predicted"/>
<dbReference type="EMBL" id="CP036276">
    <property type="protein sequence ID" value="QDU42905.1"/>
    <property type="molecule type" value="Genomic_DNA"/>
</dbReference>
<protein>
    <submittedName>
        <fullName evidence="1">Uncharacterized protein</fullName>
    </submittedName>
</protein>
<accession>A0A517ZKC8</accession>